<protein>
    <recommendedName>
        <fullName evidence="4">Bacterial Pleckstrin homology domain-containing protein</fullName>
    </recommendedName>
</protein>
<keyword evidence="1" id="KW-0812">Transmembrane</keyword>
<keyword evidence="1" id="KW-1133">Transmembrane helix</keyword>
<gene>
    <name evidence="2" type="ORF">KCTCHS21_48960</name>
</gene>
<dbReference type="Pfam" id="PF19638">
    <property type="entry name" value="DUF6141"/>
    <property type="match status" value="1"/>
</dbReference>
<evidence type="ECO:0000313" key="2">
    <source>
        <dbReference type="EMBL" id="BBI35497.1"/>
    </source>
</evidence>
<keyword evidence="1" id="KW-0472">Membrane</keyword>
<evidence type="ECO:0008006" key="4">
    <source>
        <dbReference type="Google" id="ProtNLM"/>
    </source>
</evidence>
<organism evidence="2 3">
    <name type="scientific">Cohnella abietis</name>
    <dbReference type="NCBI Taxonomy" id="2507935"/>
    <lineage>
        <taxon>Bacteria</taxon>
        <taxon>Bacillati</taxon>
        <taxon>Bacillota</taxon>
        <taxon>Bacilli</taxon>
        <taxon>Bacillales</taxon>
        <taxon>Paenibacillaceae</taxon>
        <taxon>Cohnella</taxon>
    </lineage>
</organism>
<dbReference type="AlphaFoldDB" id="A0A3T1DBM2"/>
<dbReference type="EMBL" id="AP019400">
    <property type="protein sequence ID" value="BBI35497.1"/>
    <property type="molecule type" value="Genomic_DNA"/>
</dbReference>
<evidence type="ECO:0000256" key="1">
    <source>
        <dbReference type="SAM" id="Phobius"/>
    </source>
</evidence>
<dbReference type="Proteomes" id="UP000289856">
    <property type="component" value="Chromosome"/>
</dbReference>
<reference evidence="2 3" key="1">
    <citation type="submission" date="2019-01" db="EMBL/GenBank/DDBJ databases">
        <title>Complete genome sequence of Cohnella hallensis HS21 isolated from Korean fir (Abies koreana) rhizospheric soil.</title>
        <authorList>
            <person name="Jiang L."/>
            <person name="Kang S.W."/>
            <person name="Kim S."/>
            <person name="Jung J."/>
            <person name="Kim C.Y."/>
            <person name="Kim D.H."/>
            <person name="Kim S.W."/>
            <person name="Lee J."/>
        </authorList>
    </citation>
    <scope>NUCLEOTIDE SEQUENCE [LARGE SCALE GENOMIC DNA]</scope>
    <source>
        <strain evidence="2 3">HS21</strain>
    </source>
</reference>
<sequence length="139" mass="16300">MWYGFIQQIIIGVPFGDKPAPDAVFVALWFVFGIVFPIFMLKIKLIIEVRDDGLYIRFMPFHIRYKQFLHKDIEHYESIIYSSFERFGGWGIRTNLKGETAYNMNGKQGLEFKLRNQTVVIGTQKPKELQRAMDSLDKS</sequence>
<dbReference type="KEGG" id="cohn:KCTCHS21_48960"/>
<dbReference type="InterPro" id="IPR046139">
    <property type="entry name" value="DUF6141"/>
</dbReference>
<evidence type="ECO:0000313" key="3">
    <source>
        <dbReference type="Proteomes" id="UP000289856"/>
    </source>
</evidence>
<feature type="transmembrane region" description="Helical" evidence="1">
    <location>
        <begin position="23"/>
        <end position="41"/>
    </location>
</feature>
<name>A0A3T1DBM2_9BACL</name>
<keyword evidence="3" id="KW-1185">Reference proteome</keyword>
<proteinExistence type="predicted"/>
<accession>A0A3T1DBM2</accession>